<dbReference type="Proteomes" id="UP000025047">
    <property type="component" value="Unassembled WGS sequence"/>
</dbReference>
<evidence type="ECO:0000256" key="2">
    <source>
        <dbReference type="ARBA" id="ARBA00023136"/>
    </source>
</evidence>
<evidence type="ECO:0000256" key="5">
    <source>
        <dbReference type="SAM" id="SignalP"/>
    </source>
</evidence>
<dbReference type="InterPro" id="IPR006665">
    <property type="entry name" value="OmpA-like"/>
</dbReference>
<dbReference type="STRING" id="1122180.Lokhon_02245"/>
<proteinExistence type="predicted"/>
<accession>A0A017H8I6</accession>
<feature type="domain" description="OmpA-like" evidence="6">
    <location>
        <begin position="102"/>
        <end position="219"/>
    </location>
</feature>
<evidence type="ECO:0000313" key="7">
    <source>
        <dbReference type="EMBL" id="EYD70605.1"/>
    </source>
</evidence>
<dbReference type="PROSITE" id="PS51257">
    <property type="entry name" value="PROKAR_LIPOPROTEIN"/>
    <property type="match status" value="1"/>
</dbReference>
<dbReference type="InterPro" id="IPR050330">
    <property type="entry name" value="Bact_OuterMem_StrucFunc"/>
</dbReference>
<dbReference type="eggNOG" id="COG2885">
    <property type="taxonomic scope" value="Bacteria"/>
</dbReference>
<dbReference type="Pfam" id="PF00691">
    <property type="entry name" value="OmpA"/>
    <property type="match status" value="1"/>
</dbReference>
<dbReference type="RefSeq" id="WP_017929189.1">
    <property type="nucleotide sequence ID" value="NZ_KB823000.1"/>
</dbReference>
<dbReference type="PRINTS" id="PR01023">
    <property type="entry name" value="NAFLGMOTY"/>
</dbReference>
<dbReference type="InterPro" id="IPR006664">
    <property type="entry name" value="OMP_bac"/>
</dbReference>
<keyword evidence="2 4" id="KW-0472">Membrane</keyword>
<keyword evidence="5" id="KW-0732">Signal</keyword>
<gene>
    <name evidence="7" type="ORF">Lokhon_02245</name>
</gene>
<evidence type="ECO:0000259" key="6">
    <source>
        <dbReference type="PROSITE" id="PS51123"/>
    </source>
</evidence>
<dbReference type="CDD" id="cd07185">
    <property type="entry name" value="OmpA_C-like"/>
    <property type="match status" value="1"/>
</dbReference>
<reference evidence="7 8" key="1">
    <citation type="submission" date="2013-03" db="EMBL/GenBank/DDBJ databases">
        <authorList>
            <person name="Fiebig A."/>
            <person name="Goeker M."/>
            <person name="Klenk H.-P.P."/>
        </authorList>
    </citation>
    <scope>NUCLEOTIDE SEQUENCE [LARGE SCALE GENOMIC DNA]</scope>
    <source>
        <strain evidence="7 8">DSM 17492</strain>
    </source>
</reference>
<dbReference type="InterPro" id="IPR027367">
    <property type="entry name" value="Gly-zipper_YMGG"/>
</dbReference>
<evidence type="ECO:0000256" key="4">
    <source>
        <dbReference type="PROSITE-ProRule" id="PRU00473"/>
    </source>
</evidence>
<evidence type="ECO:0000256" key="3">
    <source>
        <dbReference type="ARBA" id="ARBA00023237"/>
    </source>
</evidence>
<dbReference type="SUPFAM" id="SSF103088">
    <property type="entry name" value="OmpA-like"/>
    <property type="match status" value="1"/>
</dbReference>
<comment type="subcellular location">
    <subcellularLocation>
        <location evidence="1">Cell outer membrane</location>
    </subcellularLocation>
</comment>
<organism evidence="7 8">
    <name type="scientific">Limimaricola hongkongensis DSM 17492</name>
    <dbReference type="NCBI Taxonomy" id="1122180"/>
    <lineage>
        <taxon>Bacteria</taxon>
        <taxon>Pseudomonadati</taxon>
        <taxon>Pseudomonadota</taxon>
        <taxon>Alphaproteobacteria</taxon>
        <taxon>Rhodobacterales</taxon>
        <taxon>Paracoccaceae</taxon>
        <taxon>Limimaricola</taxon>
    </lineage>
</organism>
<dbReference type="PATRIC" id="fig|1122180.6.peg.2224"/>
<comment type="caution">
    <text evidence="7">The sequence shown here is derived from an EMBL/GenBank/DDBJ whole genome shotgun (WGS) entry which is preliminary data.</text>
</comment>
<feature type="signal peptide" evidence="5">
    <location>
        <begin position="1"/>
        <end position="18"/>
    </location>
</feature>
<dbReference type="InterPro" id="IPR036737">
    <property type="entry name" value="OmpA-like_sf"/>
</dbReference>
<evidence type="ECO:0000256" key="1">
    <source>
        <dbReference type="ARBA" id="ARBA00004442"/>
    </source>
</evidence>
<evidence type="ECO:0000313" key="8">
    <source>
        <dbReference type="Proteomes" id="UP000025047"/>
    </source>
</evidence>
<protein>
    <submittedName>
        <fullName evidence="7">Outer membrane protein</fullName>
    </submittedName>
</protein>
<dbReference type="PROSITE" id="PS51123">
    <property type="entry name" value="OMPA_2"/>
    <property type="match status" value="1"/>
</dbReference>
<keyword evidence="3" id="KW-0998">Cell outer membrane</keyword>
<feature type="chain" id="PRO_5001495673" evidence="5">
    <location>
        <begin position="19"/>
        <end position="219"/>
    </location>
</feature>
<dbReference type="GO" id="GO:0009279">
    <property type="term" value="C:cell outer membrane"/>
    <property type="evidence" value="ECO:0007669"/>
    <property type="project" value="UniProtKB-SubCell"/>
</dbReference>
<dbReference type="AlphaFoldDB" id="A0A017H8I6"/>
<dbReference type="PANTHER" id="PTHR30329">
    <property type="entry name" value="STATOR ELEMENT OF FLAGELLAR MOTOR COMPLEX"/>
    <property type="match status" value="1"/>
</dbReference>
<dbReference type="EMBL" id="APGJ01000007">
    <property type="protein sequence ID" value="EYD70605.1"/>
    <property type="molecule type" value="Genomic_DNA"/>
</dbReference>
<dbReference type="HOGENOM" id="CLU_016890_6_0_5"/>
<dbReference type="Gene3D" id="3.30.1330.60">
    <property type="entry name" value="OmpA-like domain"/>
    <property type="match status" value="1"/>
</dbReference>
<dbReference type="PANTHER" id="PTHR30329:SF21">
    <property type="entry name" value="LIPOPROTEIN YIAD-RELATED"/>
    <property type="match status" value="1"/>
</dbReference>
<name>A0A017H8I6_9RHOB</name>
<sequence>MITKLPLALVTVSALAVAACQPVTPNNPDPNANTRRGAIVGAGLGAAVGALTGDDSEDRLRRAAVGAALGGAAGAGTGVLLDRQEAELRQQLGSNVGIVNNGEQLVVTLPQDILFATDSAQLTGSLQSDLRAIAGSINNYPNTTVNVVGHADNTGAAAYNQQLSERRAQAVASVLTSAGVAPSRVRAIGRGEDQPIASNLSDEGRRQNRRVEIIITPNG</sequence>
<dbReference type="PRINTS" id="PR01021">
    <property type="entry name" value="OMPADOMAIN"/>
</dbReference>
<keyword evidence="8" id="KW-1185">Reference proteome</keyword>
<dbReference type="OrthoDB" id="9782229at2"/>
<dbReference type="Pfam" id="PF13441">
    <property type="entry name" value="Gly-zipper_YMGG"/>
    <property type="match status" value="1"/>
</dbReference>